<dbReference type="NCBIfam" id="TIGR00006">
    <property type="entry name" value="16S rRNA (cytosine(1402)-N(4))-methyltransferase RsmH"/>
    <property type="match status" value="1"/>
</dbReference>
<dbReference type="Gene3D" id="1.10.150.170">
    <property type="entry name" value="Putative methyltransferase TM0872, insert domain"/>
    <property type="match status" value="1"/>
</dbReference>
<evidence type="ECO:0000256" key="7">
    <source>
        <dbReference type="SAM" id="MobiDB-lite"/>
    </source>
</evidence>
<dbReference type="PANTHER" id="PTHR11265">
    <property type="entry name" value="S-ADENOSYL-METHYLTRANSFERASE MRAW"/>
    <property type="match status" value="1"/>
</dbReference>
<gene>
    <name evidence="6" type="primary">rsmH</name>
    <name evidence="8" type="ORF">UX85_C0002G0043</name>
</gene>
<dbReference type="InterPro" id="IPR002903">
    <property type="entry name" value="RsmH"/>
</dbReference>
<evidence type="ECO:0000256" key="1">
    <source>
        <dbReference type="ARBA" id="ARBA00010396"/>
    </source>
</evidence>
<feature type="binding site" evidence="6">
    <location>
        <position position="51"/>
    </location>
    <ligand>
        <name>S-adenosyl-L-methionine</name>
        <dbReference type="ChEBI" id="CHEBI:59789"/>
    </ligand>
</feature>
<dbReference type="Gene3D" id="3.40.50.150">
    <property type="entry name" value="Vaccinia Virus protein VP39"/>
    <property type="match status" value="1"/>
</dbReference>
<comment type="catalytic activity">
    <reaction evidence="6">
        <text>cytidine(1402) in 16S rRNA + S-adenosyl-L-methionine = N(4)-methylcytidine(1402) in 16S rRNA + S-adenosyl-L-homocysteine + H(+)</text>
        <dbReference type="Rhea" id="RHEA:42928"/>
        <dbReference type="Rhea" id="RHEA-COMP:10286"/>
        <dbReference type="Rhea" id="RHEA-COMP:10287"/>
        <dbReference type="ChEBI" id="CHEBI:15378"/>
        <dbReference type="ChEBI" id="CHEBI:57856"/>
        <dbReference type="ChEBI" id="CHEBI:59789"/>
        <dbReference type="ChEBI" id="CHEBI:74506"/>
        <dbReference type="ChEBI" id="CHEBI:82748"/>
        <dbReference type="EC" id="2.1.1.199"/>
    </reaction>
</comment>
<dbReference type="HAMAP" id="MF_01007">
    <property type="entry name" value="16SrRNA_methyltr_H"/>
    <property type="match status" value="1"/>
</dbReference>
<dbReference type="EC" id="2.1.1.199" evidence="6"/>
<keyword evidence="4 6" id="KW-0808">Transferase</keyword>
<proteinExistence type="inferred from homology"/>
<reference evidence="8 9" key="1">
    <citation type="journal article" date="2015" name="Nature">
        <title>rRNA introns, odd ribosomes, and small enigmatic genomes across a large radiation of phyla.</title>
        <authorList>
            <person name="Brown C.T."/>
            <person name="Hug L.A."/>
            <person name="Thomas B.C."/>
            <person name="Sharon I."/>
            <person name="Castelle C.J."/>
            <person name="Singh A."/>
            <person name="Wilkins M.J."/>
            <person name="Williams K.H."/>
            <person name="Banfield J.F."/>
        </authorList>
    </citation>
    <scope>NUCLEOTIDE SEQUENCE [LARGE SCALE GENOMIC DNA]</scope>
</reference>
<evidence type="ECO:0000256" key="6">
    <source>
        <dbReference type="HAMAP-Rule" id="MF_01007"/>
    </source>
</evidence>
<dbReference type="PANTHER" id="PTHR11265:SF0">
    <property type="entry name" value="12S RRNA N4-METHYLCYTIDINE METHYLTRANSFERASE"/>
    <property type="match status" value="1"/>
</dbReference>
<evidence type="ECO:0000256" key="3">
    <source>
        <dbReference type="ARBA" id="ARBA00022603"/>
    </source>
</evidence>
<keyword evidence="5 6" id="KW-0949">S-adenosyl-L-methionine</keyword>
<dbReference type="PIRSF" id="PIRSF004486">
    <property type="entry name" value="MraW"/>
    <property type="match status" value="1"/>
</dbReference>
<feature type="binding site" evidence="6">
    <location>
        <begin position="34"/>
        <end position="36"/>
    </location>
    <ligand>
        <name>S-adenosyl-L-methionine</name>
        <dbReference type="ChEBI" id="CHEBI:59789"/>
    </ligand>
</feature>
<dbReference type="EMBL" id="LCNT01000002">
    <property type="protein sequence ID" value="KKU61663.1"/>
    <property type="molecule type" value="Genomic_DNA"/>
</dbReference>
<comment type="subcellular location">
    <subcellularLocation>
        <location evidence="6">Cytoplasm</location>
    </subcellularLocation>
</comment>
<protein>
    <recommendedName>
        <fullName evidence="6">Ribosomal RNA small subunit methyltransferase H</fullName>
        <ecNumber evidence="6">2.1.1.199</ecNumber>
    </recommendedName>
    <alternativeName>
        <fullName evidence="6">16S rRNA m(4)C1402 methyltransferase</fullName>
    </alternativeName>
    <alternativeName>
        <fullName evidence="6">rRNA (cytosine-N(4)-)-methyltransferase RsmH</fullName>
    </alternativeName>
</protein>
<feature type="region of interest" description="Disordered" evidence="7">
    <location>
        <begin position="268"/>
        <end position="292"/>
    </location>
</feature>
<dbReference type="SUPFAM" id="SSF81799">
    <property type="entry name" value="Putative methyltransferase TM0872, insert domain"/>
    <property type="match status" value="1"/>
</dbReference>
<comment type="function">
    <text evidence="6">Specifically methylates the N4 position of cytidine in position 1402 (C1402) of 16S rRNA.</text>
</comment>
<evidence type="ECO:0000256" key="4">
    <source>
        <dbReference type="ARBA" id="ARBA00022679"/>
    </source>
</evidence>
<comment type="similarity">
    <text evidence="1 6">Belongs to the methyltransferase superfamily. RsmH family.</text>
</comment>
<feature type="binding site" evidence="6">
    <location>
        <position position="101"/>
    </location>
    <ligand>
        <name>S-adenosyl-L-methionine</name>
        <dbReference type="ChEBI" id="CHEBI:59789"/>
    </ligand>
</feature>
<comment type="caution">
    <text evidence="8">The sequence shown here is derived from an EMBL/GenBank/DDBJ whole genome shotgun (WGS) entry which is preliminary data.</text>
</comment>
<dbReference type="Pfam" id="PF01795">
    <property type="entry name" value="Methyltransf_5"/>
    <property type="match status" value="1"/>
</dbReference>
<name>A0A0G1U5U8_9BACT</name>
<dbReference type="GO" id="GO:0071424">
    <property type="term" value="F:rRNA (cytosine-N4-)-methyltransferase activity"/>
    <property type="evidence" value="ECO:0007669"/>
    <property type="project" value="UniProtKB-UniRule"/>
</dbReference>
<dbReference type="AlphaFoldDB" id="A0A0G1U5U8"/>
<keyword evidence="6" id="KW-0963">Cytoplasm</keyword>
<dbReference type="InterPro" id="IPR023397">
    <property type="entry name" value="SAM-dep_MeTrfase_MraW_recog"/>
</dbReference>
<keyword evidence="2 6" id="KW-0698">rRNA processing</keyword>
<evidence type="ECO:0000313" key="9">
    <source>
        <dbReference type="Proteomes" id="UP000033860"/>
    </source>
</evidence>
<dbReference type="SUPFAM" id="SSF53335">
    <property type="entry name" value="S-adenosyl-L-methionine-dependent methyltransferases"/>
    <property type="match status" value="1"/>
</dbReference>
<keyword evidence="3 6" id="KW-0489">Methyltransferase</keyword>
<dbReference type="GO" id="GO:0005737">
    <property type="term" value="C:cytoplasm"/>
    <property type="evidence" value="ECO:0007669"/>
    <property type="project" value="UniProtKB-SubCell"/>
</dbReference>
<evidence type="ECO:0000313" key="8">
    <source>
        <dbReference type="EMBL" id="KKU61663.1"/>
    </source>
</evidence>
<organism evidence="8 9">
    <name type="scientific">Candidatus Beckwithbacteria bacterium GW2011_GWB1_47_15</name>
    <dbReference type="NCBI Taxonomy" id="1618371"/>
    <lineage>
        <taxon>Bacteria</taxon>
        <taxon>Candidatus Beckwithiibacteriota</taxon>
    </lineage>
</organism>
<feature type="binding site" evidence="6">
    <location>
        <position position="108"/>
    </location>
    <ligand>
        <name>S-adenosyl-L-methionine</name>
        <dbReference type="ChEBI" id="CHEBI:59789"/>
    </ligand>
</feature>
<accession>A0A0G1U5U8</accession>
<evidence type="ECO:0000256" key="2">
    <source>
        <dbReference type="ARBA" id="ARBA00022552"/>
    </source>
</evidence>
<dbReference type="InterPro" id="IPR029063">
    <property type="entry name" value="SAM-dependent_MTases_sf"/>
</dbReference>
<evidence type="ECO:0000256" key="5">
    <source>
        <dbReference type="ARBA" id="ARBA00022691"/>
    </source>
</evidence>
<sequence length="292" mass="31965">MTGQFHQPVLLHESIEALKIRPGKIYLDLTVGSGGHTRKILKKGGKVYGLDVDPAAVLRAKKRLEKACPGAFFYLEVGNFAKVSAFAAFWGLRSAAGILMDLGLSSEQLADESRGFSFLSQSPLDMRADPTLAVTAADLLNVLTFKELTKLFNKLGQEPLGFSKKLSGVIVDWRKSQKLATTGQLVDLVSRVKRGQGRIHPATKTFQALRIAVNDELNSLKTALPQAVDLLAPGGRLVVISFHSLEDRLVKNFFKGRSDLKIITKKPVRPDPEEINANPRARSAKLRAGEKL</sequence>
<dbReference type="GO" id="GO:0070475">
    <property type="term" value="P:rRNA base methylation"/>
    <property type="evidence" value="ECO:0007669"/>
    <property type="project" value="UniProtKB-UniRule"/>
</dbReference>
<dbReference type="PATRIC" id="fig|1618371.3.peg.332"/>
<dbReference type="Proteomes" id="UP000033860">
    <property type="component" value="Unassembled WGS sequence"/>
</dbReference>
<feature type="binding site" evidence="6">
    <location>
        <position position="80"/>
    </location>
    <ligand>
        <name>S-adenosyl-L-methionine</name>
        <dbReference type="ChEBI" id="CHEBI:59789"/>
    </ligand>
</feature>